<comment type="subcellular location">
    <subcellularLocation>
        <location evidence="1">Membrane</location>
    </subcellularLocation>
</comment>
<keyword evidence="7" id="KW-1185">Reference proteome</keyword>
<dbReference type="SUPFAM" id="SSF103506">
    <property type="entry name" value="Mitochondrial carrier"/>
    <property type="match status" value="1"/>
</dbReference>
<protein>
    <submittedName>
        <fullName evidence="6">Uncharacterized protein</fullName>
    </submittedName>
</protein>
<dbReference type="Proteomes" id="UP000310189">
    <property type="component" value="Unassembled WGS sequence"/>
</dbReference>
<accession>A0A4T0F4X0</accession>
<evidence type="ECO:0000256" key="1">
    <source>
        <dbReference type="ARBA" id="ARBA00004370"/>
    </source>
</evidence>
<feature type="transmembrane region" description="Helical" evidence="5">
    <location>
        <begin position="20"/>
        <end position="49"/>
    </location>
</feature>
<feature type="transmembrane region" description="Helical" evidence="5">
    <location>
        <begin position="88"/>
        <end position="111"/>
    </location>
</feature>
<name>A0A4T0F4X0_9BASI</name>
<evidence type="ECO:0000256" key="4">
    <source>
        <dbReference type="ARBA" id="ARBA00023136"/>
    </source>
</evidence>
<evidence type="ECO:0000313" key="7">
    <source>
        <dbReference type="Proteomes" id="UP000310189"/>
    </source>
</evidence>
<comment type="caution">
    <text evidence="6">The sequence shown here is derived from an EMBL/GenBank/DDBJ whole genome shotgun (WGS) entry which is preliminary data.</text>
</comment>
<dbReference type="OrthoDB" id="21292at2759"/>
<dbReference type="Gene3D" id="1.50.40.10">
    <property type="entry name" value="Mitochondrial carrier domain"/>
    <property type="match status" value="1"/>
</dbReference>
<dbReference type="EMBL" id="SPNW01000295">
    <property type="protein sequence ID" value="TIA81576.1"/>
    <property type="molecule type" value="Genomic_DNA"/>
</dbReference>
<keyword evidence="4 5" id="KW-0472">Membrane</keyword>
<organism evidence="6 7">
    <name type="scientific">Wallemia hederae</name>
    <dbReference type="NCBI Taxonomy" id="1540922"/>
    <lineage>
        <taxon>Eukaryota</taxon>
        <taxon>Fungi</taxon>
        <taxon>Dikarya</taxon>
        <taxon>Basidiomycota</taxon>
        <taxon>Wallemiomycotina</taxon>
        <taxon>Wallemiomycetes</taxon>
        <taxon>Wallemiales</taxon>
        <taxon>Wallemiaceae</taxon>
        <taxon>Wallemia</taxon>
    </lineage>
</organism>
<evidence type="ECO:0000256" key="2">
    <source>
        <dbReference type="ARBA" id="ARBA00022692"/>
    </source>
</evidence>
<dbReference type="AlphaFoldDB" id="A0A4T0F4X0"/>
<feature type="non-terminal residue" evidence="6">
    <location>
        <position position="282"/>
    </location>
</feature>
<keyword evidence="2 5" id="KW-0812">Transmembrane</keyword>
<evidence type="ECO:0000256" key="3">
    <source>
        <dbReference type="ARBA" id="ARBA00022989"/>
    </source>
</evidence>
<proteinExistence type="predicted"/>
<sequence>MAPVAGPAEVVMDALGDAAALYKILTIVLALGISVAGFGLFLVPAIAWTRIEAFYKPHKTFEARESRASWSNIKTYLFKDKFKPCLRWFVADIAAIMLFKLTSYILALTLAPVLPDGRLAVYEGPTSALLANAPGPFALSFVARIALRALLLPFEVATIRAALLPGKESIWNLFSQSERRHPKQLYAHLLPFVLQKSAISTTVSLISSAGLELFTPDSFVGLSIKFAGMVFSRTHSLITARLYAQYTGKNEQMKSVVPLRRQPYTGWLQCLNTMIEEEGWWF</sequence>
<evidence type="ECO:0000256" key="5">
    <source>
        <dbReference type="SAM" id="Phobius"/>
    </source>
</evidence>
<keyword evidence="3 5" id="KW-1133">Transmembrane helix</keyword>
<evidence type="ECO:0000313" key="6">
    <source>
        <dbReference type="EMBL" id="TIA81576.1"/>
    </source>
</evidence>
<reference evidence="6 7" key="1">
    <citation type="submission" date="2019-03" db="EMBL/GenBank/DDBJ databases">
        <title>Sequencing 23 genomes of Wallemia ichthyophaga.</title>
        <authorList>
            <person name="Gostincar C."/>
        </authorList>
    </citation>
    <scope>NUCLEOTIDE SEQUENCE [LARGE SCALE GENOMIC DNA]</scope>
    <source>
        <strain evidence="6 7">EXF-5753</strain>
    </source>
</reference>
<dbReference type="GO" id="GO:0016020">
    <property type="term" value="C:membrane"/>
    <property type="evidence" value="ECO:0007669"/>
    <property type="project" value="UniProtKB-SubCell"/>
</dbReference>
<dbReference type="InterPro" id="IPR023395">
    <property type="entry name" value="MCP_dom_sf"/>
</dbReference>
<gene>
    <name evidence="6" type="ORF">E3P99_04148</name>
</gene>